<sequence length="1103" mass="124478">MANDTVYELLMYSSDGLWIVREIRITADFGLVSLPCHTPSQADFTQAGIFHISCALKVSLDPRQTSSQGGYGQEPSSHIQSSWLCRTARMAPKRTFDEQSANGPVAKRLRSRNQVRVVPQKPKSTARPKPKKKTRKPPGNLELQAQQEAFQSTYQSSVDSFRARQRQYLSSHQRHKQFEKLITDRPRHDTISNDSTLNPAEITPWKRLPQPKSIKGQLKSYQITGLSFLVHLHANGINGILGDEMGLGKTLQTLALLVYLKEETSVRCQLPHLILCPLSVLSSWINEIKRWTNLSSITFHGTRSSRKAIRTSLLGLGTKALVEGLPDLVVATYEAYAAEESWFKHRSWGYIILDEGHRIKNHEALLSQSLQSLKSTHRLILTGTPVQNNLIELWCLFHWLLPEVFPEQTRQRFKKAFDLTAGSYDPQMLKSSHALLKLLMLRRTKDTVQGELSVPALEEIELYIPMSSCQRFWTKRLIMRCDTSALKDIFNGPPLKAEDTEIQANIADSKVDAEENLGLPLALSPSQPAIKLSQQIQYALETEKASTDSQSYRKLMNLLMQLRKVCNHPYLMPNSEPEPLTIAEHVVEASSKLVMLDKLLKSELPKGKRVLIFSNFTTMLNILEDFLDLRQIDCLRLDGSTPVARRNLAIRIFQQSKTMDKLKSHGSASPRIVPIFLISTKAGGLGINLTAADTVVLYDSSWNPQVDKQAIARAHRIGQTEKVTVYRFICAESVEQQMIGRLRKKLYLSLKILDSHSETKGTNPGDLLGSTDESIDEETTMKSTMSTGDLCAILRGGASSLHKHWGKANDSDVDVQADEDERSGYKEFLNASFEEILGRAKEFAKIEQTKLQIKVDDEAPSQSDAEIASKIEEEELALLRGAEVVRCRLFEGKKYHASNKDILNEWDNIQSKRVSKTTTTIIDGHAVQSKTVNNVRWQAVKTLTSDPVLLAKLQDTKREKKKFEHEETCMTCHEGGNLYLCGSCPRVSHFKCMDYTPATNMNFFCSQHKCVACLRGAAEAGGMLYRCQTCPDAYCEDCLPNENFYSMGDTLPEFLLLNYGPVTQAHYIRCVECLQHFASNPEIKAMWDAEEKHFREQLVLKDQ</sequence>
<dbReference type="InterPro" id="IPR011011">
    <property type="entry name" value="Znf_FYVE_PHD"/>
</dbReference>
<dbReference type="Gene3D" id="3.40.50.300">
    <property type="entry name" value="P-loop containing nucleotide triphosphate hydrolases"/>
    <property type="match status" value="1"/>
</dbReference>
<dbReference type="SMART" id="SM00487">
    <property type="entry name" value="DEXDc"/>
    <property type="match status" value="1"/>
</dbReference>
<dbReference type="CDD" id="cd18793">
    <property type="entry name" value="SF2_C_SNF"/>
    <property type="match status" value="1"/>
</dbReference>
<dbReference type="FunFam" id="3.40.50.10810:FF:000114">
    <property type="entry name" value="DNA repair protein rad8"/>
    <property type="match status" value="1"/>
</dbReference>
<dbReference type="GO" id="GO:0008270">
    <property type="term" value="F:zinc ion binding"/>
    <property type="evidence" value="ECO:0007669"/>
    <property type="project" value="UniProtKB-KW"/>
</dbReference>
<dbReference type="VEuPathDB" id="FungiDB:PSTT_11048"/>
<accession>A0A2S4V1Y5</accession>
<keyword evidence="4" id="KW-0378">Hydrolase</keyword>
<name>A0A2S4V1Y5_9BASI</name>
<dbReference type="InterPro" id="IPR049730">
    <property type="entry name" value="SNF2/RAD54-like_C"/>
</dbReference>
<evidence type="ECO:0000256" key="2">
    <source>
        <dbReference type="ARBA" id="ARBA00022741"/>
    </source>
</evidence>
<evidence type="ECO:0000313" key="11">
    <source>
        <dbReference type="Proteomes" id="UP000239156"/>
    </source>
</evidence>
<dbReference type="EMBL" id="PKSL01000124">
    <property type="protein sequence ID" value="POW03534.1"/>
    <property type="molecule type" value="Genomic_DNA"/>
</dbReference>
<evidence type="ECO:0000256" key="7">
    <source>
        <dbReference type="SAM" id="MobiDB-lite"/>
    </source>
</evidence>
<dbReference type="PANTHER" id="PTHR10799">
    <property type="entry name" value="SNF2/RAD54 HELICASE FAMILY"/>
    <property type="match status" value="1"/>
</dbReference>
<evidence type="ECO:0000256" key="1">
    <source>
        <dbReference type="ARBA" id="ARBA00022723"/>
    </source>
</evidence>
<evidence type="ECO:0000256" key="3">
    <source>
        <dbReference type="ARBA" id="ARBA00022771"/>
    </source>
</evidence>
<dbReference type="InterPro" id="IPR013083">
    <property type="entry name" value="Znf_RING/FYVE/PHD"/>
</dbReference>
<gene>
    <name evidence="10" type="ORF">PSTT_11048</name>
</gene>
<keyword evidence="1" id="KW-0479">Metal-binding</keyword>
<dbReference type="GO" id="GO:0016787">
    <property type="term" value="F:hydrolase activity"/>
    <property type="evidence" value="ECO:0007669"/>
    <property type="project" value="UniProtKB-KW"/>
</dbReference>
<feature type="compositionally biased region" description="Basic residues" evidence="7">
    <location>
        <begin position="124"/>
        <end position="136"/>
    </location>
</feature>
<dbReference type="SUPFAM" id="SSF57903">
    <property type="entry name" value="FYVE/PHD zinc finger"/>
    <property type="match status" value="1"/>
</dbReference>
<keyword evidence="5" id="KW-0862">Zinc</keyword>
<evidence type="ECO:0000256" key="5">
    <source>
        <dbReference type="ARBA" id="ARBA00022833"/>
    </source>
</evidence>
<keyword evidence="6" id="KW-0067">ATP-binding</keyword>
<dbReference type="PROSITE" id="PS51192">
    <property type="entry name" value="HELICASE_ATP_BIND_1"/>
    <property type="match status" value="1"/>
</dbReference>
<evidence type="ECO:0000256" key="4">
    <source>
        <dbReference type="ARBA" id="ARBA00022801"/>
    </source>
</evidence>
<dbReference type="Proteomes" id="UP000239156">
    <property type="component" value="Unassembled WGS sequence"/>
</dbReference>
<evidence type="ECO:0000313" key="10">
    <source>
        <dbReference type="EMBL" id="POW03534.1"/>
    </source>
</evidence>
<evidence type="ECO:0000259" key="8">
    <source>
        <dbReference type="PROSITE" id="PS51192"/>
    </source>
</evidence>
<organism evidence="10 11">
    <name type="scientific">Puccinia striiformis</name>
    <dbReference type="NCBI Taxonomy" id="27350"/>
    <lineage>
        <taxon>Eukaryota</taxon>
        <taxon>Fungi</taxon>
        <taxon>Dikarya</taxon>
        <taxon>Basidiomycota</taxon>
        <taxon>Pucciniomycotina</taxon>
        <taxon>Pucciniomycetes</taxon>
        <taxon>Pucciniales</taxon>
        <taxon>Pucciniaceae</taxon>
        <taxon>Puccinia</taxon>
    </lineage>
</organism>
<keyword evidence="11" id="KW-1185">Reference proteome</keyword>
<evidence type="ECO:0000256" key="6">
    <source>
        <dbReference type="ARBA" id="ARBA00022840"/>
    </source>
</evidence>
<dbReference type="PROSITE" id="PS51194">
    <property type="entry name" value="HELICASE_CTER"/>
    <property type="match status" value="1"/>
</dbReference>
<dbReference type="InterPro" id="IPR027417">
    <property type="entry name" value="P-loop_NTPase"/>
</dbReference>
<proteinExistence type="predicted"/>
<dbReference type="SUPFAM" id="SSF52540">
    <property type="entry name" value="P-loop containing nucleoside triphosphate hydrolases"/>
    <property type="match status" value="2"/>
</dbReference>
<dbReference type="Pfam" id="PF00271">
    <property type="entry name" value="Helicase_C"/>
    <property type="match status" value="1"/>
</dbReference>
<dbReference type="InterPro" id="IPR014001">
    <property type="entry name" value="Helicase_ATP-bd"/>
</dbReference>
<dbReference type="CDD" id="cd17919">
    <property type="entry name" value="DEXHc_Snf"/>
    <property type="match status" value="1"/>
</dbReference>
<dbReference type="AlphaFoldDB" id="A0A2S4V1Y5"/>
<dbReference type="SMART" id="SM00249">
    <property type="entry name" value="PHD"/>
    <property type="match status" value="2"/>
</dbReference>
<keyword evidence="2" id="KW-0547">Nucleotide-binding</keyword>
<reference evidence="10" key="1">
    <citation type="submission" date="2017-12" db="EMBL/GenBank/DDBJ databases">
        <title>Gene loss provides genomic basis for host adaptation in cereal stripe rust fungi.</title>
        <authorList>
            <person name="Xia C."/>
        </authorList>
    </citation>
    <scope>NUCLEOTIDE SEQUENCE [LARGE SCALE GENOMIC DNA]</scope>
    <source>
        <strain evidence="10">93-210</strain>
    </source>
</reference>
<feature type="domain" description="Helicase ATP-binding" evidence="8">
    <location>
        <begin position="230"/>
        <end position="403"/>
    </location>
</feature>
<dbReference type="Gene3D" id="3.30.40.10">
    <property type="entry name" value="Zinc/RING finger domain, C3HC4 (zinc finger)"/>
    <property type="match status" value="1"/>
</dbReference>
<dbReference type="GO" id="GO:0005524">
    <property type="term" value="F:ATP binding"/>
    <property type="evidence" value="ECO:0007669"/>
    <property type="project" value="InterPro"/>
</dbReference>
<dbReference type="InterPro" id="IPR000330">
    <property type="entry name" value="SNF2_N"/>
</dbReference>
<feature type="region of interest" description="Disordered" evidence="7">
    <location>
        <begin position="94"/>
        <end position="141"/>
    </location>
</feature>
<dbReference type="InterPro" id="IPR001650">
    <property type="entry name" value="Helicase_C-like"/>
</dbReference>
<dbReference type="InterPro" id="IPR001965">
    <property type="entry name" value="Znf_PHD"/>
</dbReference>
<feature type="domain" description="Helicase C-terminal" evidence="9">
    <location>
        <begin position="595"/>
        <end position="768"/>
    </location>
</feature>
<keyword evidence="3" id="KW-0863">Zinc-finger</keyword>
<dbReference type="VEuPathDB" id="FungiDB:PSHT_05280"/>
<dbReference type="Pfam" id="PF00176">
    <property type="entry name" value="SNF2-rel_dom"/>
    <property type="match status" value="1"/>
</dbReference>
<comment type="caution">
    <text evidence="10">The sequence shown here is derived from an EMBL/GenBank/DDBJ whole genome shotgun (WGS) entry which is preliminary data.</text>
</comment>
<protein>
    <recommendedName>
        <fullName evidence="12">ISWI chromatin-remodeling complex ATPase ISW2</fullName>
    </recommendedName>
</protein>
<dbReference type="InterPro" id="IPR038718">
    <property type="entry name" value="SNF2-like_sf"/>
</dbReference>
<dbReference type="Gene3D" id="3.40.50.10810">
    <property type="entry name" value="Tandem AAA-ATPase domain"/>
    <property type="match status" value="1"/>
</dbReference>
<evidence type="ECO:0008006" key="12">
    <source>
        <dbReference type="Google" id="ProtNLM"/>
    </source>
</evidence>
<dbReference type="SMART" id="SM00490">
    <property type="entry name" value="HELICc"/>
    <property type="match status" value="1"/>
</dbReference>
<evidence type="ECO:0000259" key="9">
    <source>
        <dbReference type="PROSITE" id="PS51194"/>
    </source>
</evidence>